<feature type="region of interest" description="Disordered" evidence="1">
    <location>
        <begin position="73"/>
        <end position="130"/>
    </location>
</feature>
<evidence type="ECO:0000256" key="1">
    <source>
        <dbReference type="SAM" id="MobiDB-lite"/>
    </source>
</evidence>
<feature type="compositionally biased region" description="Basic and acidic residues" evidence="1">
    <location>
        <begin position="102"/>
        <end position="111"/>
    </location>
</feature>
<keyword evidence="3" id="KW-1185">Reference proteome</keyword>
<gene>
    <name evidence="2" type="ORF">GSCOC_T00032208001</name>
</gene>
<dbReference type="OrthoDB" id="1932997at2759"/>
<feature type="compositionally biased region" description="Low complexity" evidence="1">
    <location>
        <begin position="81"/>
        <end position="92"/>
    </location>
</feature>
<dbReference type="PhylomeDB" id="A0A068TVK3"/>
<name>A0A068TVK3_COFCA</name>
<dbReference type="Proteomes" id="UP000295252">
    <property type="component" value="Chromosome III"/>
</dbReference>
<evidence type="ECO:0000313" key="2">
    <source>
        <dbReference type="EMBL" id="CDP00310.1"/>
    </source>
</evidence>
<dbReference type="PANTHER" id="PTHR34539:SF3">
    <property type="entry name" value="NAC DOMAIN-CONTAINING PROTEIN"/>
    <property type="match status" value="1"/>
</dbReference>
<protein>
    <submittedName>
        <fullName evidence="2">Uncharacterized protein</fullName>
    </submittedName>
</protein>
<dbReference type="AlphaFoldDB" id="A0A068TVK3"/>
<feature type="compositionally biased region" description="Basic and acidic residues" evidence="1">
    <location>
        <begin position="9"/>
        <end position="23"/>
    </location>
</feature>
<organism evidence="2 3">
    <name type="scientific">Coffea canephora</name>
    <name type="common">Robusta coffee</name>
    <dbReference type="NCBI Taxonomy" id="49390"/>
    <lineage>
        <taxon>Eukaryota</taxon>
        <taxon>Viridiplantae</taxon>
        <taxon>Streptophyta</taxon>
        <taxon>Embryophyta</taxon>
        <taxon>Tracheophyta</taxon>
        <taxon>Spermatophyta</taxon>
        <taxon>Magnoliopsida</taxon>
        <taxon>eudicotyledons</taxon>
        <taxon>Gunneridae</taxon>
        <taxon>Pentapetalae</taxon>
        <taxon>asterids</taxon>
        <taxon>lamiids</taxon>
        <taxon>Gentianales</taxon>
        <taxon>Rubiaceae</taxon>
        <taxon>Ixoroideae</taxon>
        <taxon>Gardenieae complex</taxon>
        <taxon>Bertiereae - Coffeeae clade</taxon>
        <taxon>Coffeeae</taxon>
        <taxon>Coffea</taxon>
    </lineage>
</organism>
<dbReference type="FunCoup" id="A0A068TVK3">
    <property type="interactions" value="5"/>
</dbReference>
<reference evidence="3" key="1">
    <citation type="journal article" date="2014" name="Science">
        <title>The coffee genome provides insight into the convergent evolution of caffeine biosynthesis.</title>
        <authorList>
            <person name="Denoeud F."/>
            <person name="Carretero-Paulet L."/>
            <person name="Dereeper A."/>
            <person name="Droc G."/>
            <person name="Guyot R."/>
            <person name="Pietrella M."/>
            <person name="Zheng C."/>
            <person name="Alberti A."/>
            <person name="Anthony F."/>
            <person name="Aprea G."/>
            <person name="Aury J.M."/>
            <person name="Bento P."/>
            <person name="Bernard M."/>
            <person name="Bocs S."/>
            <person name="Campa C."/>
            <person name="Cenci A."/>
            <person name="Combes M.C."/>
            <person name="Crouzillat D."/>
            <person name="Da Silva C."/>
            <person name="Daddiego L."/>
            <person name="De Bellis F."/>
            <person name="Dussert S."/>
            <person name="Garsmeur O."/>
            <person name="Gayraud T."/>
            <person name="Guignon V."/>
            <person name="Jahn K."/>
            <person name="Jamilloux V."/>
            <person name="Joet T."/>
            <person name="Labadie K."/>
            <person name="Lan T."/>
            <person name="Leclercq J."/>
            <person name="Lepelley M."/>
            <person name="Leroy T."/>
            <person name="Li L.T."/>
            <person name="Librado P."/>
            <person name="Lopez L."/>
            <person name="Munoz A."/>
            <person name="Noel B."/>
            <person name="Pallavicini A."/>
            <person name="Perrotta G."/>
            <person name="Poncet V."/>
            <person name="Pot D."/>
            <person name="Priyono X."/>
            <person name="Rigoreau M."/>
            <person name="Rouard M."/>
            <person name="Rozas J."/>
            <person name="Tranchant-Dubreuil C."/>
            <person name="VanBuren R."/>
            <person name="Zhang Q."/>
            <person name="Andrade A.C."/>
            <person name="Argout X."/>
            <person name="Bertrand B."/>
            <person name="de Kochko A."/>
            <person name="Graziosi G."/>
            <person name="Henry R.J."/>
            <person name="Jayarama X."/>
            <person name="Ming R."/>
            <person name="Nagai C."/>
            <person name="Rounsley S."/>
            <person name="Sankoff D."/>
            <person name="Giuliano G."/>
            <person name="Albert V.A."/>
            <person name="Wincker P."/>
            <person name="Lashermes P."/>
        </authorList>
    </citation>
    <scope>NUCLEOTIDE SEQUENCE [LARGE SCALE GENOMIC DNA]</scope>
    <source>
        <strain evidence="3">cv. DH200-94</strain>
    </source>
</reference>
<proteinExistence type="predicted"/>
<dbReference type="InParanoid" id="A0A068TVK3"/>
<dbReference type="PANTHER" id="PTHR34539">
    <property type="entry name" value="T6J4.11 PROTEIN"/>
    <property type="match status" value="1"/>
</dbReference>
<dbReference type="Gramene" id="CDP00310">
    <property type="protein sequence ID" value="CDP00310"/>
    <property type="gene ID" value="GSCOC_T00032208001"/>
</dbReference>
<accession>A0A068TVK3</accession>
<dbReference type="OMA" id="GFWEFED"/>
<feature type="region of interest" description="Disordered" evidence="1">
    <location>
        <begin position="1"/>
        <end position="24"/>
    </location>
</feature>
<dbReference type="EMBL" id="HG739089">
    <property type="protein sequence ID" value="CDP00310.1"/>
    <property type="molecule type" value="Genomic_DNA"/>
</dbReference>
<evidence type="ECO:0000313" key="3">
    <source>
        <dbReference type="Proteomes" id="UP000295252"/>
    </source>
</evidence>
<sequence length="163" mass="18387">MAETTQPKRQREDDHYQCEEDAKRHKSYNQILSILDEEEVEPNQDLLDIFQSLQQELSSASFSVDPLQVSASAADVDHRSGFSGESESGSPSSKEDDEEDDGVRMMRHLLEASDDELGLPNRSESGEEEIKSGENALFLGDGLWEFEDDAANYYTLLQSELFM</sequence>